<dbReference type="RefSeq" id="WP_310022850.1">
    <property type="nucleotide sequence ID" value="NZ_JAVDUM010000017.1"/>
</dbReference>
<gene>
    <name evidence="1" type="ORF">J2Y69_003358</name>
</gene>
<organism evidence="1 2">
    <name type="scientific">Microbacterium resistens</name>
    <dbReference type="NCBI Taxonomy" id="156977"/>
    <lineage>
        <taxon>Bacteria</taxon>
        <taxon>Bacillati</taxon>
        <taxon>Actinomycetota</taxon>
        <taxon>Actinomycetes</taxon>
        <taxon>Micrococcales</taxon>
        <taxon>Microbacteriaceae</taxon>
        <taxon>Microbacterium</taxon>
    </lineage>
</organism>
<sequence length="135" mass="14418">MNIRIELDTELTSARDAAALRALADAIDLAPDPAPVTPKTPDRTEAPRPRFVEVIDSVGDHGIRDASTDEVADFLARPTSSAHAEQRFLHLRAQLAALNAGSLAPEDVTLSPTSSTTIDWVKLGDGYPPYTEATA</sequence>
<proteinExistence type="predicted"/>
<evidence type="ECO:0000313" key="2">
    <source>
        <dbReference type="Proteomes" id="UP001259347"/>
    </source>
</evidence>
<comment type="caution">
    <text evidence="1">The sequence shown here is derived from an EMBL/GenBank/DDBJ whole genome shotgun (WGS) entry which is preliminary data.</text>
</comment>
<evidence type="ECO:0000313" key="1">
    <source>
        <dbReference type="EMBL" id="MDR6868734.1"/>
    </source>
</evidence>
<protein>
    <submittedName>
        <fullName evidence="1">Uncharacterized protein</fullName>
    </submittedName>
</protein>
<dbReference type="EMBL" id="JAVDUM010000017">
    <property type="protein sequence ID" value="MDR6868734.1"/>
    <property type="molecule type" value="Genomic_DNA"/>
</dbReference>
<dbReference type="Proteomes" id="UP001259347">
    <property type="component" value="Unassembled WGS sequence"/>
</dbReference>
<reference evidence="1 2" key="1">
    <citation type="submission" date="2023-07" db="EMBL/GenBank/DDBJ databases">
        <title>Sorghum-associated microbial communities from plants grown in Nebraska, USA.</title>
        <authorList>
            <person name="Schachtman D."/>
        </authorList>
    </citation>
    <scope>NUCLEOTIDE SEQUENCE [LARGE SCALE GENOMIC DNA]</scope>
    <source>
        <strain evidence="1 2">2980</strain>
    </source>
</reference>
<keyword evidence="2" id="KW-1185">Reference proteome</keyword>
<accession>A0ABU1SGJ0</accession>
<name>A0ABU1SGJ0_9MICO</name>